<organism evidence="1 2">
    <name type="scientific">Eragrostis curvula</name>
    <name type="common">weeping love grass</name>
    <dbReference type="NCBI Taxonomy" id="38414"/>
    <lineage>
        <taxon>Eukaryota</taxon>
        <taxon>Viridiplantae</taxon>
        <taxon>Streptophyta</taxon>
        <taxon>Embryophyta</taxon>
        <taxon>Tracheophyta</taxon>
        <taxon>Spermatophyta</taxon>
        <taxon>Magnoliopsida</taxon>
        <taxon>Liliopsida</taxon>
        <taxon>Poales</taxon>
        <taxon>Poaceae</taxon>
        <taxon>PACMAD clade</taxon>
        <taxon>Chloridoideae</taxon>
        <taxon>Eragrostideae</taxon>
        <taxon>Eragrostidinae</taxon>
        <taxon>Eragrostis</taxon>
    </lineage>
</organism>
<dbReference type="OrthoDB" id="537257at2759"/>
<sequence>MASRLVAAAVSSSSASSSSRIISRRGLAGVADHRGLDQKVNLWEAPMSPMKWKNGQFVIATTSIWAGLVYGGFELFDGKKEDESEAPQPKKSGNLGLAGGNDYPIASTSSLAAGARRQLFFALRFLLMVAHQMDEETNGN</sequence>
<dbReference type="EMBL" id="RWGY01000036">
    <property type="protein sequence ID" value="TVU13120.1"/>
    <property type="molecule type" value="Genomic_DNA"/>
</dbReference>
<protein>
    <submittedName>
        <fullName evidence="1">Uncharacterized protein</fullName>
    </submittedName>
</protein>
<gene>
    <name evidence="1" type="ORF">EJB05_40832</name>
</gene>
<dbReference type="PANTHER" id="PTHR35292:SF13">
    <property type="entry name" value="OS03G0581800 PROTEIN"/>
    <property type="match status" value="1"/>
</dbReference>
<comment type="caution">
    <text evidence="1">The sequence shown here is derived from an EMBL/GenBank/DDBJ whole genome shotgun (WGS) entry which is preliminary data.</text>
</comment>
<name>A0A5J9TP97_9POAL</name>
<proteinExistence type="predicted"/>
<reference evidence="1 2" key="1">
    <citation type="journal article" date="2019" name="Sci. Rep.">
        <title>A high-quality genome of Eragrostis curvula grass provides insights into Poaceae evolution and supports new strategies to enhance forage quality.</title>
        <authorList>
            <person name="Carballo J."/>
            <person name="Santos B.A.C.M."/>
            <person name="Zappacosta D."/>
            <person name="Garbus I."/>
            <person name="Selva J.P."/>
            <person name="Gallo C.A."/>
            <person name="Diaz A."/>
            <person name="Albertini E."/>
            <person name="Caccamo M."/>
            <person name="Echenique V."/>
        </authorList>
    </citation>
    <scope>NUCLEOTIDE SEQUENCE [LARGE SCALE GENOMIC DNA]</scope>
    <source>
        <strain evidence="2">cv. Victoria</strain>
        <tissue evidence="1">Leaf</tissue>
    </source>
</reference>
<accession>A0A5J9TP97</accession>
<dbReference type="Gramene" id="TVU13120">
    <property type="protein sequence ID" value="TVU13120"/>
    <property type="gene ID" value="EJB05_40832"/>
</dbReference>
<keyword evidence="2" id="KW-1185">Reference proteome</keyword>
<dbReference type="AlphaFoldDB" id="A0A5J9TP97"/>
<evidence type="ECO:0000313" key="1">
    <source>
        <dbReference type="EMBL" id="TVU13120.1"/>
    </source>
</evidence>
<dbReference type="PANTHER" id="PTHR35292">
    <property type="entry name" value="EXPRESSED PROTEIN"/>
    <property type="match status" value="1"/>
</dbReference>
<evidence type="ECO:0000313" key="2">
    <source>
        <dbReference type="Proteomes" id="UP000324897"/>
    </source>
</evidence>
<dbReference type="Proteomes" id="UP000324897">
    <property type="component" value="Unassembled WGS sequence"/>
</dbReference>